<keyword evidence="4" id="KW-0732">Signal</keyword>
<dbReference type="InterPro" id="IPR002181">
    <property type="entry name" value="Fibrinogen_a/b/g_C_dom"/>
</dbReference>
<feature type="domain" description="Fibrinogen C-terminal" evidence="5">
    <location>
        <begin position="471"/>
        <end position="678"/>
    </location>
</feature>
<accession>A0AAD8FFK0</accession>
<name>A0AAD8FFK0_BIOPF</name>
<feature type="coiled-coil region" evidence="3">
    <location>
        <begin position="423"/>
        <end position="461"/>
    </location>
</feature>
<reference evidence="6" key="2">
    <citation type="submission" date="2023-04" db="EMBL/GenBank/DDBJ databases">
        <authorList>
            <person name="Bu L."/>
            <person name="Lu L."/>
            <person name="Laidemitt M.R."/>
            <person name="Zhang S.M."/>
            <person name="Mutuku M."/>
            <person name="Mkoji G."/>
            <person name="Steinauer M."/>
            <person name="Loker E.S."/>
        </authorList>
    </citation>
    <scope>NUCLEOTIDE SEQUENCE</scope>
    <source>
        <strain evidence="6">KasaAsao</strain>
        <tissue evidence="6">Whole Snail</tissue>
    </source>
</reference>
<evidence type="ECO:0000259" key="5">
    <source>
        <dbReference type="PROSITE" id="PS51406"/>
    </source>
</evidence>
<feature type="signal peptide" evidence="4">
    <location>
        <begin position="1"/>
        <end position="18"/>
    </location>
</feature>
<dbReference type="GO" id="GO:0005178">
    <property type="term" value="F:integrin binding"/>
    <property type="evidence" value="ECO:0007669"/>
    <property type="project" value="TreeGrafter"/>
</dbReference>
<dbReference type="InterPro" id="IPR013783">
    <property type="entry name" value="Ig-like_fold"/>
</dbReference>
<evidence type="ECO:0000313" key="7">
    <source>
        <dbReference type="Proteomes" id="UP001233172"/>
    </source>
</evidence>
<comment type="caution">
    <text evidence="6">The sequence shown here is derived from an EMBL/GenBank/DDBJ whole genome shotgun (WGS) entry which is preliminary data.</text>
</comment>
<keyword evidence="3" id="KW-0175">Coiled coil</keyword>
<dbReference type="Pfam" id="PF00147">
    <property type="entry name" value="Fibrinogen_C"/>
    <property type="match status" value="1"/>
</dbReference>
<evidence type="ECO:0000256" key="1">
    <source>
        <dbReference type="ARBA" id="ARBA00004498"/>
    </source>
</evidence>
<evidence type="ECO:0000313" key="6">
    <source>
        <dbReference type="EMBL" id="KAK0061581.1"/>
    </source>
</evidence>
<reference evidence="6" key="1">
    <citation type="journal article" date="2023" name="PLoS Negl. Trop. Dis.">
        <title>A genome sequence for Biomphalaria pfeifferi, the major vector snail for the human-infecting parasite Schistosoma mansoni.</title>
        <authorList>
            <person name="Bu L."/>
            <person name="Lu L."/>
            <person name="Laidemitt M.R."/>
            <person name="Zhang S.M."/>
            <person name="Mutuku M."/>
            <person name="Mkoji G."/>
            <person name="Steinauer M."/>
            <person name="Loker E.S."/>
        </authorList>
    </citation>
    <scope>NUCLEOTIDE SEQUENCE</scope>
    <source>
        <strain evidence="6">KasaAsao</strain>
    </source>
</reference>
<dbReference type="GO" id="GO:0005615">
    <property type="term" value="C:extracellular space"/>
    <property type="evidence" value="ECO:0007669"/>
    <property type="project" value="TreeGrafter"/>
</dbReference>
<dbReference type="InterPro" id="IPR050373">
    <property type="entry name" value="Fibrinogen_C-term_domain"/>
</dbReference>
<feature type="chain" id="PRO_5042280215" evidence="4">
    <location>
        <begin position="19"/>
        <end position="678"/>
    </location>
</feature>
<dbReference type="AlphaFoldDB" id="A0AAD8FFK0"/>
<dbReference type="GO" id="GO:0007160">
    <property type="term" value="P:cell-matrix adhesion"/>
    <property type="evidence" value="ECO:0007669"/>
    <property type="project" value="TreeGrafter"/>
</dbReference>
<proteinExistence type="predicted"/>
<dbReference type="Proteomes" id="UP001233172">
    <property type="component" value="Unassembled WGS sequence"/>
</dbReference>
<evidence type="ECO:0000256" key="3">
    <source>
        <dbReference type="SAM" id="Coils"/>
    </source>
</evidence>
<dbReference type="InterPro" id="IPR036056">
    <property type="entry name" value="Fibrinogen-like_C"/>
</dbReference>
<dbReference type="GO" id="GO:1990138">
    <property type="term" value="P:neuron projection extension"/>
    <property type="evidence" value="ECO:0007669"/>
    <property type="project" value="TreeGrafter"/>
</dbReference>
<dbReference type="EMBL" id="JASAOG010000029">
    <property type="protein sequence ID" value="KAK0061581.1"/>
    <property type="molecule type" value="Genomic_DNA"/>
</dbReference>
<dbReference type="Gene3D" id="2.60.40.10">
    <property type="entry name" value="Immunoglobulins"/>
    <property type="match status" value="1"/>
</dbReference>
<dbReference type="CDD" id="cd00087">
    <property type="entry name" value="FReD"/>
    <property type="match status" value="1"/>
</dbReference>
<evidence type="ECO:0000256" key="2">
    <source>
        <dbReference type="ARBA" id="ARBA00022530"/>
    </source>
</evidence>
<dbReference type="PROSITE" id="PS51406">
    <property type="entry name" value="FIBRINOGEN_C_2"/>
    <property type="match status" value="1"/>
</dbReference>
<dbReference type="InterPro" id="IPR014716">
    <property type="entry name" value="Fibrinogen_a/b/g_C_1"/>
</dbReference>
<comment type="subcellular location">
    <subcellularLocation>
        <location evidence="1">Secreted</location>
        <location evidence="1">Extracellular space</location>
        <location evidence="1">Extracellular matrix</location>
    </subcellularLocation>
</comment>
<keyword evidence="2" id="KW-0272">Extracellular matrix</keyword>
<organism evidence="6 7">
    <name type="scientific">Biomphalaria pfeifferi</name>
    <name type="common">Bloodfluke planorb</name>
    <name type="synonym">Freshwater snail</name>
    <dbReference type="NCBI Taxonomy" id="112525"/>
    <lineage>
        <taxon>Eukaryota</taxon>
        <taxon>Metazoa</taxon>
        <taxon>Spiralia</taxon>
        <taxon>Lophotrochozoa</taxon>
        <taxon>Mollusca</taxon>
        <taxon>Gastropoda</taxon>
        <taxon>Heterobranchia</taxon>
        <taxon>Euthyneura</taxon>
        <taxon>Panpulmonata</taxon>
        <taxon>Hygrophila</taxon>
        <taxon>Lymnaeoidea</taxon>
        <taxon>Planorbidae</taxon>
        <taxon>Biomphalaria</taxon>
    </lineage>
</organism>
<dbReference type="SMART" id="SM00186">
    <property type="entry name" value="FBG"/>
    <property type="match status" value="1"/>
</dbReference>
<dbReference type="SUPFAM" id="SSF56496">
    <property type="entry name" value="Fibrinogen C-terminal domain-like"/>
    <property type="match status" value="1"/>
</dbReference>
<keyword evidence="2" id="KW-0964">Secreted</keyword>
<dbReference type="PANTHER" id="PTHR19143">
    <property type="entry name" value="FIBRINOGEN/TENASCIN/ANGIOPOEITIN"/>
    <property type="match status" value="1"/>
</dbReference>
<dbReference type="PANTHER" id="PTHR19143:SF348">
    <property type="entry name" value="TENASCIN-N"/>
    <property type="match status" value="1"/>
</dbReference>
<protein>
    <submittedName>
        <fullName evidence="6">BpFREP17.2</fullName>
    </submittedName>
</protein>
<sequence length="678" mass="78397">MAFFLSLALWAYLAFWSASELVIDVQPNVISPEITPQLVINCSITNNQVQQTDVIKSLTLSRYNETIKEFDDLFVLNSSTLDLKQLQQFKFSQISFGNLYITLTLNNPSQFDAKVYRCNATGDNAAETSISLFAKKAVEYETSSTAFIEEIRRLKQDKNNCQCSLRSQKSRLQFNGSSEIIRELIEPLTLKCSFTFFNDDNQKTSTLQSLFILHETKGVIAYINKGQPVVTAMEEVKSKNVKGEIYQNKLKDSYLQVTWTNLKLSDSGKYFCEAHVQYLEGRSEKFNEMLTITVQSPTLNDLVNVIQKVITHVEEDKASIQLSKQNVENIREDVNTHHQDIKTIRKEKERNKENITGIKEVLDTITHNMMSIRVDTNNTITMLNKDMDTNARNIKIMREDIHGNLTKLREDLDTNEQLQINLQKNLKMEVANISTDLSELRNQMVEELSEMRNNIERFISNVNSTQALYPKRLDKAPNSCRQVKSTKDRVVVTLASGLKVMCDTTTDGGGWIIIQRRINGELDFFRGWNEYRDGFGDHNIGEFYLGNENIFLLTSRKQQELRFDLKYKNRHYFARYSDFKLFGEKDKYQLKIGRYSGNAGDSMKRHHNLFFTTFDKDNDNDNNKNCADARHGAWWYDDCADVNLNGRWGRSEPDGAFWDNVTVWDSVSFSEIKIRENE</sequence>
<evidence type="ECO:0000256" key="4">
    <source>
        <dbReference type="SAM" id="SignalP"/>
    </source>
</evidence>
<keyword evidence="7" id="KW-1185">Reference proteome</keyword>
<gene>
    <name evidence="6" type="ORF">Bpfe_008963</name>
</gene>
<dbReference type="Gene3D" id="3.90.215.10">
    <property type="entry name" value="Gamma Fibrinogen, chain A, domain 1"/>
    <property type="match status" value="1"/>
</dbReference>